<dbReference type="SUPFAM" id="SSF56112">
    <property type="entry name" value="Protein kinase-like (PK-like)"/>
    <property type="match status" value="1"/>
</dbReference>
<keyword evidence="8" id="KW-1133">Transmembrane helix</keyword>
<evidence type="ECO:0000256" key="1">
    <source>
        <dbReference type="ARBA" id="ARBA00022679"/>
    </source>
</evidence>
<keyword evidence="6" id="KW-0175">Coiled coil</keyword>
<dbReference type="GO" id="GO:0005776">
    <property type="term" value="C:autophagosome"/>
    <property type="evidence" value="ECO:0007669"/>
    <property type="project" value="TreeGrafter"/>
</dbReference>
<reference evidence="10" key="2">
    <citation type="submission" date="2021-04" db="EMBL/GenBank/DDBJ databases">
        <authorList>
            <person name="Gilroy R."/>
        </authorList>
    </citation>
    <scope>NUCLEOTIDE SEQUENCE</scope>
    <source>
        <strain evidence="10">ChiSjej1B19-5720</strain>
    </source>
</reference>
<keyword evidence="8" id="KW-0472">Membrane</keyword>
<feature type="binding site" evidence="5">
    <location>
        <position position="44"/>
    </location>
    <ligand>
        <name>ATP</name>
        <dbReference type="ChEBI" id="CHEBI:30616"/>
    </ligand>
</feature>
<feature type="compositionally biased region" description="Polar residues" evidence="7">
    <location>
        <begin position="460"/>
        <end position="478"/>
    </location>
</feature>
<dbReference type="EMBL" id="DWYZ01000067">
    <property type="protein sequence ID" value="HJB27726.1"/>
    <property type="molecule type" value="Genomic_DNA"/>
</dbReference>
<dbReference type="InterPro" id="IPR000719">
    <property type="entry name" value="Prot_kinase_dom"/>
</dbReference>
<feature type="domain" description="Protein kinase" evidence="9">
    <location>
        <begin position="13"/>
        <end position="301"/>
    </location>
</feature>
<dbReference type="InterPro" id="IPR011009">
    <property type="entry name" value="Kinase-like_dom_sf"/>
</dbReference>
<evidence type="ECO:0000256" key="4">
    <source>
        <dbReference type="ARBA" id="ARBA00022840"/>
    </source>
</evidence>
<evidence type="ECO:0000256" key="6">
    <source>
        <dbReference type="SAM" id="Coils"/>
    </source>
</evidence>
<dbReference type="PROSITE" id="PS00108">
    <property type="entry name" value="PROTEIN_KINASE_ST"/>
    <property type="match status" value="1"/>
</dbReference>
<keyword evidence="4 5" id="KW-0067">ATP-binding</keyword>
<dbReference type="CDD" id="cd14014">
    <property type="entry name" value="STKc_PknB_like"/>
    <property type="match status" value="1"/>
</dbReference>
<dbReference type="PROSITE" id="PS50011">
    <property type="entry name" value="PROTEIN_KINASE_DOM"/>
    <property type="match status" value="1"/>
</dbReference>
<keyword evidence="3 10" id="KW-0418">Kinase</keyword>
<protein>
    <submittedName>
        <fullName evidence="10">Serine/threonine protein kinase</fullName>
    </submittedName>
</protein>
<proteinExistence type="predicted"/>
<evidence type="ECO:0000256" key="7">
    <source>
        <dbReference type="SAM" id="MobiDB-lite"/>
    </source>
</evidence>
<evidence type="ECO:0000313" key="10">
    <source>
        <dbReference type="EMBL" id="HJB27726.1"/>
    </source>
</evidence>
<keyword evidence="8" id="KW-0812">Transmembrane</keyword>
<evidence type="ECO:0000313" key="11">
    <source>
        <dbReference type="Proteomes" id="UP000823842"/>
    </source>
</evidence>
<sequence>MDKELPVSVWPEWEIIEKIGEGSFGKVYKAQRTEKGKTFYSAIKIITIPSSQSELNSIRSETSNDQSAREYFQNLMEECIQEVSTMEYFRGNSHVVSVEDYKVVEYLDTIGWDISIRMEYLTSFLDYCAEKQITEEEVIQLGIDMCKALEYCQKLNIIHRDIKPENIFVSRFGEFKLGDFGIARELERTMSGMSKKGTYSYMAPEMYKGEQYDSRVDIYSLGIVLYKLRNRNRLPFLSLEKQLITYRDKENALTRRMSGEALPKPVEAGERLSKVILKACAYAPEDRYQDAISFREALEAIKYGKAEEEKPAVNAPAEPVLKTAANTAAETKVKTAAARAAAEPAVKPAADTAVKQAAEAASDKTIVQNIPRRVQESPLELLRRAEEEDRKAEERRREELRRTSAEALRNRKKRRRERLSPLLAAVIVMAAAVVIVAAIFIRLLLDEPQTDSGDSHDFVSMTSNGESENLSEFEQAMQKISEQATEISENLDTNTFMENGSMEEGKITYIDAEGRVMKVLVYPSASDEGLYEEYYYWENEEGEQELFFAYIWSTEDDAQLYYYVDGQLIRWIDDKKVVHDNETDNSEYVERGERYWNKAQELIEGMSPPVDYGQTEDTAG</sequence>
<reference evidence="10" key="1">
    <citation type="journal article" date="2021" name="PeerJ">
        <title>Extensive microbial diversity within the chicken gut microbiome revealed by metagenomics and culture.</title>
        <authorList>
            <person name="Gilroy R."/>
            <person name="Ravi A."/>
            <person name="Getino M."/>
            <person name="Pursley I."/>
            <person name="Horton D.L."/>
            <person name="Alikhan N.F."/>
            <person name="Baker D."/>
            <person name="Gharbi K."/>
            <person name="Hall N."/>
            <person name="Watson M."/>
            <person name="Adriaenssens E.M."/>
            <person name="Foster-Nyarko E."/>
            <person name="Jarju S."/>
            <person name="Secka A."/>
            <person name="Antonio M."/>
            <person name="Oren A."/>
            <person name="Chaudhuri R.R."/>
            <person name="La Ragione R."/>
            <person name="Hildebrand F."/>
            <person name="Pallen M.J."/>
        </authorList>
    </citation>
    <scope>NUCLEOTIDE SEQUENCE</scope>
    <source>
        <strain evidence="10">ChiSjej1B19-5720</strain>
    </source>
</reference>
<evidence type="ECO:0000259" key="9">
    <source>
        <dbReference type="PROSITE" id="PS50011"/>
    </source>
</evidence>
<dbReference type="AlphaFoldDB" id="A0A9D2LQH2"/>
<dbReference type="GO" id="GO:0005524">
    <property type="term" value="F:ATP binding"/>
    <property type="evidence" value="ECO:0007669"/>
    <property type="project" value="UniProtKB-UniRule"/>
</dbReference>
<dbReference type="Gene3D" id="3.30.200.20">
    <property type="entry name" value="Phosphorylase Kinase, domain 1"/>
    <property type="match status" value="1"/>
</dbReference>
<dbReference type="InterPro" id="IPR045269">
    <property type="entry name" value="Atg1-like"/>
</dbReference>
<accession>A0A9D2LQH2</accession>
<dbReference type="InterPro" id="IPR008271">
    <property type="entry name" value="Ser/Thr_kinase_AS"/>
</dbReference>
<feature type="transmembrane region" description="Helical" evidence="8">
    <location>
        <begin position="419"/>
        <end position="445"/>
    </location>
</feature>
<feature type="region of interest" description="Disordered" evidence="7">
    <location>
        <begin position="451"/>
        <end position="478"/>
    </location>
</feature>
<organism evidence="10 11">
    <name type="scientific">Candidatus Blautia faecavium</name>
    <dbReference type="NCBI Taxonomy" id="2838487"/>
    <lineage>
        <taxon>Bacteria</taxon>
        <taxon>Bacillati</taxon>
        <taxon>Bacillota</taxon>
        <taxon>Clostridia</taxon>
        <taxon>Lachnospirales</taxon>
        <taxon>Lachnospiraceae</taxon>
        <taxon>Blautia</taxon>
    </lineage>
</organism>
<dbReference type="Pfam" id="PF00069">
    <property type="entry name" value="Pkinase"/>
    <property type="match status" value="1"/>
</dbReference>
<keyword evidence="2 5" id="KW-0547">Nucleotide-binding</keyword>
<dbReference type="InterPro" id="IPR017441">
    <property type="entry name" value="Protein_kinase_ATP_BS"/>
</dbReference>
<dbReference type="PANTHER" id="PTHR24348:SF22">
    <property type="entry name" value="NON-SPECIFIC SERINE_THREONINE PROTEIN KINASE"/>
    <property type="match status" value="1"/>
</dbReference>
<evidence type="ECO:0000256" key="5">
    <source>
        <dbReference type="PROSITE-ProRule" id="PRU10141"/>
    </source>
</evidence>
<keyword evidence="10" id="KW-0723">Serine/threonine-protein kinase</keyword>
<dbReference type="Proteomes" id="UP000823842">
    <property type="component" value="Unassembled WGS sequence"/>
</dbReference>
<dbReference type="GO" id="GO:0000407">
    <property type="term" value="C:phagophore assembly site"/>
    <property type="evidence" value="ECO:0007669"/>
    <property type="project" value="TreeGrafter"/>
</dbReference>
<dbReference type="GO" id="GO:0005829">
    <property type="term" value="C:cytosol"/>
    <property type="evidence" value="ECO:0007669"/>
    <property type="project" value="TreeGrafter"/>
</dbReference>
<dbReference type="PROSITE" id="PS00107">
    <property type="entry name" value="PROTEIN_KINASE_ATP"/>
    <property type="match status" value="1"/>
</dbReference>
<evidence type="ECO:0000256" key="2">
    <source>
        <dbReference type="ARBA" id="ARBA00022741"/>
    </source>
</evidence>
<dbReference type="GO" id="GO:0016020">
    <property type="term" value="C:membrane"/>
    <property type="evidence" value="ECO:0007669"/>
    <property type="project" value="TreeGrafter"/>
</dbReference>
<name>A0A9D2LQH2_9FIRM</name>
<evidence type="ECO:0000256" key="8">
    <source>
        <dbReference type="SAM" id="Phobius"/>
    </source>
</evidence>
<evidence type="ECO:0000256" key="3">
    <source>
        <dbReference type="ARBA" id="ARBA00022777"/>
    </source>
</evidence>
<keyword evidence="1" id="KW-0808">Transferase</keyword>
<comment type="caution">
    <text evidence="10">The sequence shown here is derived from an EMBL/GenBank/DDBJ whole genome shotgun (WGS) entry which is preliminary data.</text>
</comment>
<dbReference type="Gene3D" id="1.10.510.10">
    <property type="entry name" value="Transferase(Phosphotransferase) domain 1"/>
    <property type="match status" value="1"/>
</dbReference>
<dbReference type="PANTHER" id="PTHR24348">
    <property type="entry name" value="SERINE/THREONINE-PROTEIN KINASE UNC-51-RELATED"/>
    <property type="match status" value="1"/>
</dbReference>
<dbReference type="GO" id="GO:0004674">
    <property type="term" value="F:protein serine/threonine kinase activity"/>
    <property type="evidence" value="ECO:0007669"/>
    <property type="project" value="UniProtKB-KW"/>
</dbReference>
<gene>
    <name evidence="10" type="ORF">IAA06_02905</name>
</gene>
<dbReference type="SMART" id="SM00220">
    <property type="entry name" value="S_TKc"/>
    <property type="match status" value="1"/>
</dbReference>
<feature type="coiled-coil region" evidence="6">
    <location>
        <begin position="382"/>
        <end position="417"/>
    </location>
</feature>